<name>A0A8X6I6H3_TRICU</name>
<accession>A0A8X6I6H3</accession>
<dbReference type="EMBL" id="BMAO01017533">
    <property type="protein sequence ID" value="GFR16339.1"/>
    <property type="molecule type" value="Genomic_DNA"/>
</dbReference>
<protein>
    <submittedName>
        <fullName evidence="1">Uncharacterized protein</fullName>
    </submittedName>
</protein>
<dbReference type="Proteomes" id="UP000887116">
    <property type="component" value="Unassembled WGS sequence"/>
</dbReference>
<evidence type="ECO:0000313" key="1">
    <source>
        <dbReference type="EMBL" id="GFR16339.1"/>
    </source>
</evidence>
<gene>
    <name evidence="1" type="ORF">TNCT_260431</name>
</gene>
<evidence type="ECO:0000313" key="2">
    <source>
        <dbReference type="Proteomes" id="UP000887116"/>
    </source>
</evidence>
<dbReference type="AlphaFoldDB" id="A0A8X6I6H3"/>
<sequence length="151" mass="17288">MINSSAEVTDLDLNDFAKFKRRVRFRAKLFKDLKSRLRKEYLGLLAQKGSKPISHKMKVGEIVLVETFNKKRLFTLEIQPEELPVAAVVMESVPEPSTLSEVPVAYTYEEVNPELIEVTPAMDICKFSRCGRNIKPPQKLDLLNLTVFFES</sequence>
<keyword evidence="2" id="KW-1185">Reference proteome</keyword>
<proteinExistence type="predicted"/>
<reference evidence="1" key="1">
    <citation type="submission" date="2020-07" db="EMBL/GenBank/DDBJ databases">
        <title>Multicomponent nature underlies the extraordinary mechanical properties of spider dragline silk.</title>
        <authorList>
            <person name="Kono N."/>
            <person name="Nakamura H."/>
            <person name="Mori M."/>
            <person name="Yoshida Y."/>
            <person name="Ohtoshi R."/>
            <person name="Malay A.D."/>
            <person name="Moran D.A.P."/>
            <person name="Tomita M."/>
            <person name="Numata K."/>
            <person name="Arakawa K."/>
        </authorList>
    </citation>
    <scope>NUCLEOTIDE SEQUENCE</scope>
</reference>
<comment type="caution">
    <text evidence="1">The sequence shown here is derived from an EMBL/GenBank/DDBJ whole genome shotgun (WGS) entry which is preliminary data.</text>
</comment>
<organism evidence="1 2">
    <name type="scientific">Trichonephila clavata</name>
    <name type="common">Joro spider</name>
    <name type="synonym">Nephila clavata</name>
    <dbReference type="NCBI Taxonomy" id="2740835"/>
    <lineage>
        <taxon>Eukaryota</taxon>
        <taxon>Metazoa</taxon>
        <taxon>Ecdysozoa</taxon>
        <taxon>Arthropoda</taxon>
        <taxon>Chelicerata</taxon>
        <taxon>Arachnida</taxon>
        <taxon>Araneae</taxon>
        <taxon>Araneomorphae</taxon>
        <taxon>Entelegynae</taxon>
        <taxon>Araneoidea</taxon>
        <taxon>Nephilidae</taxon>
        <taxon>Trichonephila</taxon>
    </lineage>
</organism>